<dbReference type="EMBL" id="CAJNOH010004657">
    <property type="protein sequence ID" value="CAF1376341.1"/>
    <property type="molecule type" value="Genomic_DNA"/>
</dbReference>
<keyword evidence="1" id="KW-0677">Repeat</keyword>
<organism evidence="5 6">
    <name type="scientific">Rotaria sordida</name>
    <dbReference type="NCBI Taxonomy" id="392033"/>
    <lineage>
        <taxon>Eukaryota</taxon>
        <taxon>Metazoa</taxon>
        <taxon>Spiralia</taxon>
        <taxon>Gnathifera</taxon>
        <taxon>Rotifera</taxon>
        <taxon>Eurotatoria</taxon>
        <taxon>Bdelloidea</taxon>
        <taxon>Philodinida</taxon>
        <taxon>Philodinidae</taxon>
        <taxon>Rotaria</taxon>
    </lineage>
</organism>
<dbReference type="InterPro" id="IPR019734">
    <property type="entry name" value="TPR_rpt"/>
</dbReference>
<feature type="repeat" description="TPR" evidence="3">
    <location>
        <begin position="26"/>
        <end position="59"/>
    </location>
</feature>
<gene>
    <name evidence="5" type="ORF">JXQ802_LOCUS49749</name>
    <name evidence="4" type="ORF">PYM288_LOCUS33624</name>
</gene>
<dbReference type="Proteomes" id="UP000663854">
    <property type="component" value="Unassembled WGS sequence"/>
</dbReference>
<keyword evidence="6" id="KW-1185">Reference proteome</keyword>
<proteinExistence type="predicted"/>
<sequence>MKLSNDKHSGFKILFENIKYQYNIEQMNFLSLGKISRKMNQFDDAEKFYQRLLKELPYDHSNIVDCYYSLEIIIDEKGDYESSLEWHEKAIEIKKQTLKMNDPTLEYQQKALIIKNFHLPNNHLNLSVTYNNLATIFDCIGLTLENICLINEMKGDFSRGKLFYEKAALIRHHILSSTRCDVIQIEQDIKRILIKIK</sequence>
<dbReference type="EMBL" id="CAJNOL010006102">
    <property type="protein sequence ID" value="CAF1614031.1"/>
    <property type="molecule type" value="Genomic_DNA"/>
</dbReference>
<dbReference type="Proteomes" id="UP000663870">
    <property type="component" value="Unassembled WGS sequence"/>
</dbReference>
<evidence type="ECO:0000256" key="1">
    <source>
        <dbReference type="ARBA" id="ARBA00022737"/>
    </source>
</evidence>
<evidence type="ECO:0000313" key="4">
    <source>
        <dbReference type="EMBL" id="CAF1376341.1"/>
    </source>
</evidence>
<comment type="caution">
    <text evidence="5">The sequence shown here is derived from an EMBL/GenBank/DDBJ whole genome shotgun (WGS) entry which is preliminary data.</text>
</comment>
<dbReference type="Gene3D" id="1.25.40.10">
    <property type="entry name" value="Tetratricopeptide repeat domain"/>
    <property type="match status" value="1"/>
</dbReference>
<dbReference type="Pfam" id="PF13176">
    <property type="entry name" value="TPR_7"/>
    <property type="match status" value="1"/>
</dbReference>
<evidence type="ECO:0000313" key="5">
    <source>
        <dbReference type="EMBL" id="CAF1614031.1"/>
    </source>
</evidence>
<dbReference type="PROSITE" id="PS50005">
    <property type="entry name" value="TPR"/>
    <property type="match status" value="1"/>
</dbReference>
<evidence type="ECO:0008006" key="7">
    <source>
        <dbReference type="Google" id="ProtNLM"/>
    </source>
</evidence>
<dbReference type="InterPro" id="IPR011990">
    <property type="entry name" value="TPR-like_helical_dom_sf"/>
</dbReference>
<accession>A0A816BZR2</accession>
<evidence type="ECO:0000256" key="3">
    <source>
        <dbReference type="PROSITE-ProRule" id="PRU00339"/>
    </source>
</evidence>
<dbReference type="PANTHER" id="PTHR45641:SF19">
    <property type="entry name" value="NEPHROCYSTIN-3"/>
    <property type="match status" value="1"/>
</dbReference>
<protein>
    <recommendedName>
        <fullName evidence="7">Tetratricopeptide repeat protein</fullName>
    </recommendedName>
</protein>
<dbReference type="PANTHER" id="PTHR45641">
    <property type="entry name" value="TETRATRICOPEPTIDE REPEAT PROTEIN (AFU_ORTHOLOGUE AFUA_6G03870)"/>
    <property type="match status" value="1"/>
</dbReference>
<dbReference type="AlphaFoldDB" id="A0A816BZR2"/>
<name>A0A816BZR2_9BILA</name>
<keyword evidence="2 3" id="KW-0802">TPR repeat</keyword>
<evidence type="ECO:0000256" key="2">
    <source>
        <dbReference type="ARBA" id="ARBA00022803"/>
    </source>
</evidence>
<evidence type="ECO:0000313" key="6">
    <source>
        <dbReference type="Proteomes" id="UP000663870"/>
    </source>
</evidence>
<dbReference type="SUPFAM" id="SSF48452">
    <property type="entry name" value="TPR-like"/>
    <property type="match status" value="1"/>
</dbReference>
<reference evidence="5" key="1">
    <citation type="submission" date="2021-02" db="EMBL/GenBank/DDBJ databases">
        <authorList>
            <person name="Nowell W R."/>
        </authorList>
    </citation>
    <scope>NUCLEOTIDE SEQUENCE</scope>
</reference>